<reference evidence="1 2" key="1">
    <citation type="submission" date="2020-07" db="EMBL/GenBank/DDBJ databases">
        <title>Sequencing the genomes of 1000 actinobacteria strains.</title>
        <authorList>
            <person name="Klenk H.-P."/>
        </authorList>
    </citation>
    <scope>NUCLEOTIDE SEQUENCE [LARGE SCALE GENOMIC DNA]</scope>
    <source>
        <strain evidence="1 2">DSM 42178</strain>
    </source>
</reference>
<keyword evidence="2" id="KW-1185">Reference proteome</keyword>
<proteinExistence type="predicted"/>
<sequence>MATVQGAWTCTAEGLNYTGINEEGANERLHRPISVAKSEAGNTDINPTAFDNPDTWCENGTTCRQNDGPYRSQAKGNAAYGIGGDVIGAVDFIVRVTMNGRQPRYVLFVYNDYGPAISPYLSLTCREENTGPDGYCGESGRTPGWIASSWQSSVIYGNRLQDASSYHADLGGDFRATGYGSQTWWIATLTTNSWICPTNDGNCYFP</sequence>
<gene>
    <name evidence="1" type="ORF">FHU37_004835</name>
</gene>
<dbReference type="EMBL" id="JACBZD010000002">
    <property type="protein sequence ID" value="NYI07806.1"/>
    <property type="molecule type" value="Genomic_DNA"/>
</dbReference>
<dbReference type="AlphaFoldDB" id="A0A852ZZP1"/>
<name>A0A852ZZP1_9ACTN</name>
<dbReference type="Proteomes" id="UP000567795">
    <property type="component" value="Unassembled WGS sequence"/>
</dbReference>
<organism evidence="1 2">
    <name type="scientific">Allostreptomyces psammosilenae</name>
    <dbReference type="NCBI Taxonomy" id="1892865"/>
    <lineage>
        <taxon>Bacteria</taxon>
        <taxon>Bacillati</taxon>
        <taxon>Actinomycetota</taxon>
        <taxon>Actinomycetes</taxon>
        <taxon>Kitasatosporales</taxon>
        <taxon>Streptomycetaceae</taxon>
        <taxon>Allostreptomyces</taxon>
    </lineage>
</organism>
<comment type="caution">
    <text evidence="1">The sequence shown here is derived from an EMBL/GenBank/DDBJ whole genome shotgun (WGS) entry which is preliminary data.</text>
</comment>
<evidence type="ECO:0000313" key="2">
    <source>
        <dbReference type="Proteomes" id="UP000567795"/>
    </source>
</evidence>
<dbReference type="RefSeq" id="WP_179816744.1">
    <property type="nucleotide sequence ID" value="NZ_JACBZD010000002.1"/>
</dbReference>
<accession>A0A852ZZP1</accession>
<evidence type="ECO:0000313" key="1">
    <source>
        <dbReference type="EMBL" id="NYI07806.1"/>
    </source>
</evidence>
<protein>
    <submittedName>
        <fullName evidence="1">Uncharacterized protein</fullName>
    </submittedName>
</protein>